<reference evidence="1 2" key="1">
    <citation type="submission" date="2015-01" db="EMBL/GenBank/DDBJ databases">
        <title>Vibrio sp. C5 JCM 19232 whole genome shotgun sequence.</title>
        <authorList>
            <person name="Sawabe T."/>
            <person name="Meirelles P."/>
            <person name="Feng G."/>
            <person name="Sayaka M."/>
            <person name="Hattori M."/>
            <person name="Ohkuma M."/>
        </authorList>
    </citation>
    <scope>NUCLEOTIDE SEQUENCE [LARGE SCALE GENOMIC DNA]</scope>
    <source>
        <strain evidence="1 2">JCM19232</strain>
    </source>
</reference>
<reference evidence="1 2" key="2">
    <citation type="submission" date="2015-01" db="EMBL/GenBank/DDBJ databases">
        <authorList>
            <consortium name="NBRP consortium"/>
            <person name="Sawabe T."/>
            <person name="Meirelles P."/>
            <person name="Feng G."/>
            <person name="Sayaka M."/>
            <person name="Hattori M."/>
            <person name="Ohkuma M."/>
        </authorList>
    </citation>
    <scope>NUCLEOTIDE SEQUENCE [LARGE SCALE GENOMIC DNA]</scope>
    <source>
        <strain evidence="1 2">JCM19232</strain>
    </source>
</reference>
<comment type="caution">
    <text evidence="1">The sequence shown here is derived from an EMBL/GenBank/DDBJ whole genome shotgun (WGS) entry which is preliminary data.</text>
</comment>
<dbReference type="Proteomes" id="UP000031670">
    <property type="component" value="Unassembled WGS sequence"/>
</dbReference>
<evidence type="ECO:0000313" key="2">
    <source>
        <dbReference type="Proteomes" id="UP000031670"/>
    </source>
</evidence>
<name>A0A0B8PSB7_9VIBR</name>
<protein>
    <submittedName>
        <fullName evidence="1">Uncharacterized protein</fullName>
    </submittedName>
</protein>
<proteinExistence type="predicted"/>
<dbReference type="AlphaFoldDB" id="A0A0B8PSB7"/>
<accession>A0A0B8PSB7</accession>
<dbReference type="EMBL" id="BBSA01000021">
    <property type="protein sequence ID" value="GAM65534.1"/>
    <property type="molecule type" value="Genomic_DNA"/>
</dbReference>
<organism evidence="1 2">
    <name type="scientific">Vibrio ishigakensis</name>
    <dbReference type="NCBI Taxonomy" id="1481914"/>
    <lineage>
        <taxon>Bacteria</taxon>
        <taxon>Pseudomonadati</taxon>
        <taxon>Pseudomonadota</taxon>
        <taxon>Gammaproteobacteria</taxon>
        <taxon>Vibrionales</taxon>
        <taxon>Vibrionaceae</taxon>
        <taxon>Vibrio</taxon>
    </lineage>
</organism>
<gene>
    <name evidence="1" type="ORF">JCM19232_4881</name>
</gene>
<sequence>MQRYIYFAYLNQPAVQLALMDVARSLQAALVSAESREDAYQAVKSFDAAYNCLSWIERDATYELVSRLLAQQMNTRDRTRAYDEFQKAAVGNVIMNNKSSENYYQECSFDISQY</sequence>
<evidence type="ECO:0000313" key="1">
    <source>
        <dbReference type="EMBL" id="GAM65534.1"/>
    </source>
</evidence>